<keyword evidence="1" id="KW-0805">Transcription regulation</keyword>
<comment type="caution">
    <text evidence="6">The sequence shown here is derived from an EMBL/GenBank/DDBJ whole genome shotgun (WGS) entry which is preliminary data.</text>
</comment>
<dbReference type="Proteomes" id="UP001597044">
    <property type="component" value="Unassembled WGS sequence"/>
</dbReference>
<dbReference type="Pfam" id="PF00196">
    <property type="entry name" value="GerE"/>
    <property type="match status" value="1"/>
</dbReference>
<protein>
    <submittedName>
        <fullName evidence="6">PAS domain S-box protein</fullName>
    </submittedName>
</protein>
<dbReference type="RefSeq" id="WP_379071469.1">
    <property type="nucleotide sequence ID" value="NZ_JBHTIT010000001.1"/>
</dbReference>
<evidence type="ECO:0000256" key="1">
    <source>
        <dbReference type="ARBA" id="ARBA00023015"/>
    </source>
</evidence>
<evidence type="ECO:0000313" key="6">
    <source>
        <dbReference type="EMBL" id="MFD0950607.1"/>
    </source>
</evidence>
<dbReference type="InterPro" id="IPR036388">
    <property type="entry name" value="WH-like_DNA-bd_sf"/>
</dbReference>
<dbReference type="PROSITE" id="PS50043">
    <property type="entry name" value="HTH_LUXR_2"/>
    <property type="match status" value="1"/>
</dbReference>
<reference evidence="7" key="1">
    <citation type="journal article" date="2019" name="Int. J. Syst. Evol. Microbiol.">
        <title>The Global Catalogue of Microorganisms (GCM) 10K type strain sequencing project: providing services to taxonomists for standard genome sequencing and annotation.</title>
        <authorList>
            <consortium name="The Broad Institute Genomics Platform"/>
            <consortium name="The Broad Institute Genome Sequencing Center for Infectious Disease"/>
            <person name="Wu L."/>
            <person name="Ma J."/>
        </authorList>
    </citation>
    <scope>NUCLEOTIDE SEQUENCE [LARGE SCALE GENOMIC DNA]</scope>
    <source>
        <strain evidence="7">CCUG 63419</strain>
    </source>
</reference>
<evidence type="ECO:0000256" key="3">
    <source>
        <dbReference type="ARBA" id="ARBA00023163"/>
    </source>
</evidence>
<evidence type="ECO:0000313" key="7">
    <source>
        <dbReference type="Proteomes" id="UP001597044"/>
    </source>
</evidence>
<name>A0ABW3HIM2_9GAMM</name>
<dbReference type="Gene3D" id="3.30.450.20">
    <property type="entry name" value="PAS domain"/>
    <property type="match status" value="1"/>
</dbReference>
<dbReference type="CDD" id="cd00130">
    <property type="entry name" value="PAS"/>
    <property type="match status" value="1"/>
</dbReference>
<dbReference type="InterPro" id="IPR035965">
    <property type="entry name" value="PAS-like_dom_sf"/>
</dbReference>
<dbReference type="SMART" id="SM00421">
    <property type="entry name" value="HTH_LUXR"/>
    <property type="match status" value="1"/>
</dbReference>
<organism evidence="6 7">
    <name type="scientific">Paraperlucidibaca wandonensis</name>
    <dbReference type="NCBI Taxonomy" id="1268273"/>
    <lineage>
        <taxon>Bacteria</taxon>
        <taxon>Pseudomonadati</taxon>
        <taxon>Pseudomonadota</taxon>
        <taxon>Gammaproteobacteria</taxon>
        <taxon>Moraxellales</taxon>
        <taxon>Moraxellaceae</taxon>
        <taxon>Paraperlucidibaca</taxon>
    </lineage>
</organism>
<sequence>MINISAPFSAPNALAEPDYRGLIEAAGDLIYTLDLDGRFTYVNTASHNILGHSPESLIGRHFDTLLTKASKLIARGHFSRGIAGDNRYPFFEVEAITSTGTSRFLEIRAASLYKGAQLIGRQGIARDIGELKTLQASLSERSQRISLLENQARIAMTLYTRLTTFALESEADVQALEQSQKALQHAEAERLGLSESDLEIVALLAKGLSNREIASAIFRSENTVKDRLKKLMQCLGARRRAEVVATAARLGLINHS</sequence>
<dbReference type="InterPro" id="IPR000014">
    <property type="entry name" value="PAS"/>
</dbReference>
<dbReference type="InterPro" id="IPR000792">
    <property type="entry name" value="Tscrpt_reg_LuxR_C"/>
</dbReference>
<dbReference type="PANTHER" id="PTHR44688:SF16">
    <property type="entry name" value="DNA-BINDING TRANSCRIPTIONAL ACTIVATOR DEVR_DOSR"/>
    <property type="match status" value="1"/>
</dbReference>
<keyword evidence="7" id="KW-1185">Reference proteome</keyword>
<dbReference type="InterPro" id="IPR016032">
    <property type="entry name" value="Sig_transdc_resp-reg_C-effctor"/>
</dbReference>
<dbReference type="CDD" id="cd06170">
    <property type="entry name" value="LuxR_C_like"/>
    <property type="match status" value="1"/>
</dbReference>
<accession>A0ABW3HIM2</accession>
<dbReference type="Gene3D" id="1.10.10.10">
    <property type="entry name" value="Winged helix-like DNA-binding domain superfamily/Winged helix DNA-binding domain"/>
    <property type="match status" value="1"/>
</dbReference>
<dbReference type="PRINTS" id="PR00038">
    <property type="entry name" value="HTHLUXR"/>
</dbReference>
<dbReference type="EMBL" id="JBHTIT010000001">
    <property type="protein sequence ID" value="MFD0950607.1"/>
    <property type="molecule type" value="Genomic_DNA"/>
</dbReference>
<dbReference type="PROSITE" id="PS50112">
    <property type="entry name" value="PAS"/>
    <property type="match status" value="1"/>
</dbReference>
<evidence type="ECO:0000259" key="4">
    <source>
        <dbReference type="PROSITE" id="PS50043"/>
    </source>
</evidence>
<dbReference type="SMART" id="SM00091">
    <property type="entry name" value="PAS"/>
    <property type="match status" value="1"/>
</dbReference>
<proteinExistence type="predicted"/>
<gene>
    <name evidence="6" type="ORF">ACFQ0F_09445</name>
</gene>
<dbReference type="SUPFAM" id="SSF46894">
    <property type="entry name" value="C-terminal effector domain of the bipartite response regulators"/>
    <property type="match status" value="1"/>
</dbReference>
<keyword evidence="3" id="KW-0804">Transcription</keyword>
<keyword evidence="2" id="KW-0238">DNA-binding</keyword>
<evidence type="ECO:0000256" key="2">
    <source>
        <dbReference type="ARBA" id="ARBA00023125"/>
    </source>
</evidence>
<feature type="domain" description="PAS" evidence="5">
    <location>
        <begin position="15"/>
        <end position="60"/>
    </location>
</feature>
<dbReference type="NCBIfam" id="TIGR00229">
    <property type="entry name" value="sensory_box"/>
    <property type="match status" value="1"/>
</dbReference>
<feature type="domain" description="HTH luxR-type" evidence="4">
    <location>
        <begin position="186"/>
        <end position="251"/>
    </location>
</feature>
<evidence type="ECO:0000259" key="5">
    <source>
        <dbReference type="PROSITE" id="PS50112"/>
    </source>
</evidence>
<dbReference type="Pfam" id="PF00989">
    <property type="entry name" value="PAS"/>
    <property type="match status" value="1"/>
</dbReference>
<dbReference type="InterPro" id="IPR013767">
    <property type="entry name" value="PAS_fold"/>
</dbReference>
<dbReference type="SUPFAM" id="SSF55785">
    <property type="entry name" value="PYP-like sensor domain (PAS domain)"/>
    <property type="match status" value="1"/>
</dbReference>
<dbReference type="PANTHER" id="PTHR44688">
    <property type="entry name" value="DNA-BINDING TRANSCRIPTIONAL ACTIVATOR DEVR_DOSR"/>
    <property type="match status" value="1"/>
</dbReference>